<organism evidence="3 4">
    <name type="scientific">Cucumis sativus</name>
    <name type="common">Cucumber</name>
    <dbReference type="NCBI Taxonomy" id="3659"/>
    <lineage>
        <taxon>Eukaryota</taxon>
        <taxon>Viridiplantae</taxon>
        <taxon>Streptophyta</taxon>
        <taxon>Embryophyta</taxon>
        <taxon>Tracheophyta</taxon>
        <taxon>Spermatophyta</taxon>
        <taxon>Magnoliopsida</taxon>
        <taxon>eudicotyledons</taxon>
        <taxon>Gunneridae</taxon>
        <taxon>Pentapetalae</taxon>
        <taxon>rosids</taxon>
        <taxon>fabids</taxon>
        <taxon>Cucurbitales</taxon>
        <taxon>Cucurbitaceae</taxon>
        <taxon>Benincaseae</taxon>
        <taxon>Cucumis</taxon>
    </lineage>
</organism>
<keyword evidence="4" id="KW-1185">Reference proteome</keyword>
<gene>
    <name evidence="3" type="ORF">Csa_1G003470</name>
</gene>
<dbReference type="OMA" id="NARARMN"/>
<feature type="transmembrane region" description="Helical" evidence="2">
    <location>
        <begin position="172"/>
        <end position="193"/>
    </location>
</feature>
<evidence type="ECO:0000256" key="2">
    <source>
        <dbReference type="SAM" id="Phobius"/>
    </source>
</evidence>
<feature type="transmembrane region" description="Helical" evidence="2">
    <location>
        <begin position="112"/>
        <end position="130"/>
    </location>
</feature>
<protein>
    <recommendedName>
        <fullName evidence="5">Protein DETOXIFICATION</fullName>
    </recommendedName>
</protein>
<name>A0A0A0LRD3_CUCSA</name>
<comment type="similarity">
    <text evidence="1">Belongs to the multi antimicrobial extrusion (MATE) (TC 2.A.66.1) family.</text>
</comment>
<evidence type="ECO:0000256" key="1">
    <source>
        <dbReference type="ARBA" id="ARBA00010199"/>
    </source>
</evidence>
<feature type="transmembrane region" description="Helical" evidence="2">
    <location>
        <begin position="29"/>
        <end position="48"/>
    </location>
</feature>
<keyword evidence="2" id="KW-0812">Transmembrane</keyword>
<dbReference type="GO" id="GO:0016020">
    <property type="term" value="C:membrane"/>
    <property type="evidence" value="ECO:0000318"/>
    <property type="project" value="GO_Central"/>
</dbReference>
<dbReference type="Pfam" id="PF01554">
    <property type="entry name" value="MatE"/>
    <property type="match status" value="1"/>
</dbReference>
<dbReference type="Gramene" id="KGN63529">
    <property type="protein sequence ID" value="KGN63529"/>
    <property type="gene ID" value="Csa_1G003470"/>
</dbReference>
<dbReference type="PANTHER" id="PTHR11206">
    <property type="entry name" value="MULTIDRUG RESISTANCE PROTEIN"/>
    <property type="match status" value="1"/>
</dbReference>
<evidence type="ECO:0000313" key="4">
    <source>
        <dbReference type="Proteomes" id="UP000029981"/>
    </source>
</evidence>
<feature type="transmembrane region" description="Helical" evidence="2">
    <location>
        <begin position="69"/>
        <end position="92"/>
    </location>
</feature>
<evidence type="ECO:0000313" key="3">
    <source>
        <dbReference type="EMBL" id="KGN63529.1"/>
    </source>
</evidence>
<keyword evidence="2" id="KW-0472">Membrane</keyword>
<reference evidence="3 4" key="1">
    <citation type="journal article" date="2009" name="Nat. Genet.">
        <title>The genome of the cucumber, Cucumis sativus L.</title>
        <authorList>
            <person name="Huang S."/>
            <person name="Li R."/>
            <person name="Zhang Z."/>
            <person name="Li L."/>
            <person name="Gu X."/>
            <person name="Fan W."/>
            <person name="Lucas W.J."/>
            <person name="Wang X."/>
            <person name="Xie B."/>
            <person name="Ni P."/>
            <person name="Ren Y."/>
            <person name="Zhu H."/>
            <person name="Li J."/>
            <person name="Lin K."/>
            <person name="Jin W."/>
            <person name="Fei Z."/>
            <person name="Li G."/>
            <person name="Staub J."/>
            <person name="Kilian A."/>
            <person name="van der Vossen E.A."/>
            <person name="Wu Y."/>
            <person name="Guo J."/>
            <person name="He J."/>
            <person name="Jia Z."/>
            <person name="Ren Y."/>
            <person name="Tian G."/>
            <person name="Lu Y."/>
            <person name="Ruan J."/>
            <person name="Qian W."/>
            <person name="Wang M."/>
            <person name="Huang Q."/>
            <person name="Li B."/>
            <person name="Xuan Z."/>
            <person name="Cao J."/>
            <person name="Asan"/>
            <person name="Wu Z."/>
            <person name="Zhang J."/>
            <person name="Cai Q."/>
            <person name="Bai Y."/>
            <person name="Zhao B."/>
            <person name="Han Y."/>
            <person name="Li Y."/>
            <person name="Li X."/>
            <person name="Wang S."/>
            <person name="Shi Q."/>
            <person name="Liu S."/>
            <person name="Cho W.K."/>
            <person name="Kim J.Y."/>
            <person name="Xu Y."/>
            <person name="Heller-Uszynska K."/>
            <person name="Miao H."/>
            <person name="Cheng Z."/>
            <person name="Zhang S."/>
            <person name="Wu J."/>
            <person name="Yang Y."/>
            <person name="Kang H."/>
            <person name="Li M."/>
            <person name="Liang H."/>
            <person name="Ren X."/>
            <person name="Shi Z."/>
            <person name="Wen M."/>
            <person name="Jian M."/>
            <person name="Yang H."/>
            <person name="Zhang G."/>
            <person name="Yang Z."/>
            <person name="Chen R."/>
            <person name="Liu S."/>
            <person name="Li J."/>
            <person name="Ma L."/>
            <person name="Liu H."/>
            <person name="Zhou Y."/>
            <person name="Zhao J."/>
            <person name="Fang X."/>
            <person name="Li G."/>
            <person name="Fang L."/>
            <person name="Li Y."/>
            <person name="Liu D."/>
            <person name="Zheng H."/>
            <person name="Zhang Y."/>
            <person name="Qin N."/>
            <person name="Li Z."/>
            <person name="Yang G."/>
            <person name="Yang S."/>
            <person name="Bolund L."/>
            <person name="Kristiansen K."/>
            <person name="Zheng H."/>
            <person name="Li S."/>
            <person name="Zhang X."/>
            <person name="Yang H."/>
            <person name="Wang J."/>
            <person name="Sun R."/>
            <person name="Zhang B."/>
            <person name="Jiang S."/>
            <person name="Wang J."/>
            <person name="Du Y."/>
            <person name="Li S."/>
        </authorList>
    </citation>
    <scope>NUCLEOTIDE SEQUENCE [LARGE SCALE GENOMIC DNA]</scope>
    <source>
        <strain evidence="4">cv. 9930</strain>
    </source>
</reference>
<dbReference type="eggNOG" id="KOG1347">
    <property type="taxonomic scope" value="Eukaryota"/>
</dbReference>
<dbReference type="GO" id="GO:0042910">
    <property type="term" value="F:xenobiotic transmembrane transporter activity"/>
    <property type="evidence" value="ECO:0007669"/>
    <property type="project" value="InterPro"/>
</dbReference>
<dbReference type="AlphaFoldDB" id="A0A0A0LRD3"/>
<feature type="transmembrane region" description="Helical" evidence="2">
    <location>
        <begin position="142"/>
        <end position="166"/>
    </location>
</feature>
<reference evidence="3 4" key="3">
    <citation type="journal article" date="2010" name="BMC Genomics">
        <title>Transcriptome sequencing and comparative analysis of cucumber flowers with different sex types.</title>
        <authorList>
            <person name="Guo S."/>
            <person name="Zheng Y."/>
            <person name="Joung J.G."/>
            <person name="Liu S."/>
            <person name="Zhang Z."/>
            <person name="Crasta O.R."/>
            <person name="Sobral B.W."/>
            <person name="Xu Y."/>
            <person name="Huang S."/>
            <person name="Fei Z."/>
        </authorList>
    </citation>
    <scope>NUCLEOTIDE SEQUENCE [LARGE SCALE GENOMIC DNA]</scope>
    <source>
        <strain evidence="4">cv. 9930</strain>
    </source>
</reference>
<reference evidence="3 4" key="4">
    <citation type="journal article" date="2011" name="BMC Genomics">
        <title>RNA-Seq improves annotation of protein-coding genes in the cucumber genome.</title>
        <authorList>
            <person name="Li Z."/>
            <person name="Zhang Z."/>
            <person name="Yan P."/>
            <person name="Huang S."/>
            <person name="Fei Z."/>
            <person name="Lin K."/>
        </authorList>
    </citation>
    <scope>NUCLEOTIDE SEQUENCE [LARGE SCALE GENOMIC DNA]</scope>
    <source>
        <strain evidence="4">cv. 9930</strain>
    </source>
</reference>
<dbReference type="GO" id="GO:0022857">
    <property type="term" value="F:transmembrane transporter activity"/>
    <property type="evidence" value="ECO:0000318"/>
    <property type="project" value="GO_Central"/>
</dbReference>
<sequence>MVGSLEFWSYEFLVLMSGLLPNPELETSMLSISLSTSSLVFRIAYGFGSVVSTRVSNELGAGKAMAAKLAVKVVLVLGLVEGIALGVLLISLRNQWGFVYTNEPQVIQYLSSIMPILAISNFMDAIQGVLSGTARGCGWQKIAAWVNLGAYYLVGLPCAITFTFMLHFGGKGLWMGITCGSCLQSILLLLIAFTTNWEEQAIKAKQRMMYTTSSLPTITTPLLQ</sequence>
<evidence type="ECO:0008006" key="5">
    <source>
        <dbReference type="Google" id="ProtNLM"/>
    </source>
</evidence>
<dbReference type="EMBL" id="CM002922">
    <property type="protein sequence ID" value="KGN63529.1"/>
    <property type="molecule type" value="Genomic_DNA"/>
</dbReference>
<dbReference type="GO" id="GO:0015297">
    <property type="term" value="F:antiporter activity"/>
    <property type="evidence" value="ECO:0007669"/>
    <property type="project" value="InterPro"/>
</dbReference>
<proteinExistence type="inferred from homology"/>
<dbReference type="InterPro" id="IPR002528">
    <property type="entry name" value="MATE_fam"/>
</dbReference>
<accession>A0A0A0LRD3</accession>
<dbReference type="Proteomes" id="UP000029981">
    <property type="component" value="Chromosome 1"/>
</dbReference>
<keyword evidence="2" id="KW-1133">Transmembrane helix</keyword>
<reference evidence="3 4" key="2">
    <citation type="journal article" date="2009" name="PLoS ONE">
        <title>An integrated genetic and cytogenetic map of the cucumber genome.</title>
        <authorList>
            <person name="Ren Y."/>
            <person name="Zhang Z."/>
            <person name="Liu J."/>
            <person name="Staub J.E."/>
            <person name="Han Y."/>
            <person name="Cheng Z."/>
            <person name="Li X."/>
            <person name="Lu J."/>
            <person name="Miao H."/>
            <person name="Kang H."/>
            <person name="Xie B."/>
            <person name="Gu X."/>
            <person name="Wang X."/>
            <person name="Du Y."/>
            <person name="Jin W."/>
            <person name="Huang S."/>
        </authorList>
    </citation>
    <scope>NUCLEOTIDE SEQUENCE [LARGE SCALE GENOMIC DNA]</scope>
    <source>
        <strain evidence="4">cv. 9930</strain>
    </source>
</reference>